<dbReference type="Proteomes" id="UP000182347">
    <property type="component" value="Unassembled WGS sequence"/>
</dbReference>
<gene>
    <name evidence="2" type="ORF">SAMN05216244_4079</name>
</gene>
<feature type="chain" id="PRO_5039559327" description="DUF4247 domain-containing protein" evidence="1">
    <location>
        <begin position="25"/>
        <end position="217"/>
    </location>
</feature>
<sequence>MHKIIGVCLLSLVLLLTACGSDLSQLSGTEEEPSVSVEEIPDEPDRQEIEEQLKASSAQDIEAVFANNFYLLDVVSGEDAQANVYATRQFTREQLVSLISSIKEPDEKSEVKDGEQILIYPDYFVTFKPSEEDQDVLLIEVASDQFVRSNYSPNHLNGFFTFLLLNRMLGTSNWEKSRMDQCRNGACYGGYRTSDRGGLNTKRGMSSYRGGGASAGK</sequence>
<evidence type="ECO:0000313" key="2">
    <source>
        <dbReference type="EMBL" id="SDN05051.1"/>
    </source>
</evidence>
<keyword evidence="1" id="KW-0732">Signal</keyword>
<protein>
    <recommendedName>
        <fullName evidence="4">DUF4247 domain-containing protein</fullName>
    </recommendedName>
</protein>
<dbReference type="Pfam" id="PF14042">
    <property type="entry name" value="DUF4247"/>
    <property type="match status" value="1"/>
</dbReference>
<dbReference type="PROSITE" id="PS51257">
    <property type="entry name" value="PROKAR_LIPOPROTEIN"/>
    <property type="match status" value="1"/>
</dbReference>
<evidence type="ECO:0000313" key="3">
    <source>
        <dbReference type="Proteomes" id="UP000182347"/>
    </source>
</evidence>
<evidence type="ECO:0008006" key="4">
    <source>
        <dbReference type="Google" id="ProtNLM"/>
    </source>
</evidence>
<organism evidence="2 3">
    <name type="scientific">Sediminibacillus halophilus</name>
    <dbReference type="NCBI Taxonomy" id="482461"/>
    <lineage>
        <taxon>Bacteria</taxon>
        <taxon>Bacillati</taxon>
        <taxon>Bacillota</taxon>
        <taxon>Bacilli</taxon>
        <taxon>Bacillales</taxon>
        <taxon>Bacillaceae</taxon>
        <taxon>Sediminibacillus</taxon>
    </lineage>
</organism>
<dbReference type="AlphaFoldDB" id="A0A1G9Y986"/>
<dbReference type="InterPro" id="IPR025341">
    <property type="entry name" value="DUF4247"/>
</dbReference>
<dbReference type="RefSeq" id="WP_074601045.1">
    <property type="nucleotide sequence ID" value="NZ_FNHF01000008.1"/>
</dbReference>
<feature type="signal peptide" evidence="1">
    <location>
        <begin position="1"/>
        <end position="24"/>
    </location>
</feature>
<keyword evidence="3" id="KW-1185">Reference proteome</keyword>
<name>A0A1G9Y986_9BACI</name>
<proteinExistence type="predicted"/>
<accession>A0A1G9Y986</accession>
<dbReference type="STRING" id="482461.SAMN05216244_4079"/>
<dbReference type="EMBL" id="FNHF01000008">
    <property type="protein sequence ID" value="SDN05051.1"/>
    <property type="molecule type" value="Genomic_DNA"/>
</dbReference>
<evidence type="ECO:0000256" key="1">
    <source>
        <dbReference type="SAM" id="SignalP"/>
    </source>
</evidence>
<dbReference type="OrthoDB" id="2967172at2"/>
<reference evidence="3" key="1">
    <citation type="submission" date="2016-10" db="EMBL/GenBank/DDBJ databases">
        <authorList>
            <person name="Varghese N."/>
            <person name="Submissions S."/>
        </authorList>
    </citation>
    <scope>NUCLEOTIDE SEQUENCE [LARGE SCALE GENOMIC DNA]</scope>
    <source>
        <strain evidence="3">CGMCC 1.6199</strain>
    </source>
</reference>